<dbReference type="PANTHER" id="PTHR12970:SF1">
    <property type="entry name" value="PROTEASOME ASSEMBLY CHAPERONE 2"/>
    <property type="match status" value="1"/>
</dbReference>
<evidence type="ECO:0000256" key="2">
    <source>
        <dbReference type="ARBA" id="ARBA00023186"/>
    </source>
</evidence>
<organism evidence="4 5">
    <name type="scientific">Laodelphax striatellus</name>
    <name type="common">Small brown planthopper</name>
    <name type="synonym">Delphax striatella</name>
    <dbReference type="NCBI Taxonomy" id="195883"/>
    <lineage>
        <taxon>Eukaryota</taxon>
        <taxon>Metazoa</taxon>
        <taxon>Ecdysozoa</taxon>
        <taxon>Arthropoda</taxon>
        <taxon>Hexapoda</taxon>
        <taxon>Insecta</taxon>
        <taxon>Pterygota</taxon>
        <taxon>Neoptera</taxon>
        <taxon>Paraneoptera</taxon>
        <taxon>Hemiptera</taxon>
        <taxon>Auchenorrhyncha</taxon>
        <taxon>Fulgoroidea</taxon>
        <taxon>Delphacidae</taxon>
        <taxon>Criomorphinae</taxon>
        <taxon>Laodelphax</taxon>
    </lineage>
</organism>
<dbReference type="Gene3D" id="3.40.50.10900">
    <property type="entry name" value="PAC-like subunit"/>
    <property type="match status" value="1"/>
</dbReference>
<keyword evidence="2" id="KW-0143">Chaperone</keyword>
<gene>
    <name evidence="4" type="ORF">LSTR_LSTR002327</name>
</gene>
<keyword evidence="5" id="KW-1185">Reference proteome</keyword>
<evidence type="ECO:0000313" key="4">
    <source>
        <dbReference type="EMBL" id="RZF39924.1"/>
    </source>
</evidence>
<evidence type="ECO:0000256" key="3">
    <source>
        <dbReference type="ARBA" id="ARBA00025745"/>
    </source>
</evidence>
<dbReference type="STRING" id="195883.A0A482X244"/>
<dbReference type="AlphaFoldDB" id="A0A482X244"/>
<dbReference type="GO" id="GO:0005634">
    <property type="term" value="C:nucleus"/>
    <property type="evidence" value="ECO:0007669"/>
    <property type="project" value="TreeGrafter"/>
</dbReference>
<dbReference type="InterPro" id="IPR016562">
    <property type="entry name" value="Proteasome_assmbl_chp_2_euk"/>
</dbReference>
<dbReference type="GO" id="GO:0043248">
    <property type="term" value="P:proteasome assembly"/>
    <property type="evidence" value="ECO:0007669"/>
    <property type="project" value="TreeGrafter"/>
</dbReference>
<dbReference type="InParanoid" id="A0A482X244"/>
<dbReference type="InterPro" id="IPR019151">
    <property type="entry name" value="Proteasome_assmbl_chaperone_2"/>
</dbReference>
<evidence type="ECO:0000313" key="5">
    <source>
        <dbReference type="Proteomes" id="UP000291343"/>
    </source>
</evidence>
<dbReference type="FunCoup" id="A0A482X244">
    <property type="interactions" value="1557"/>
</dbReference>
<accession>A0A482X244</accession>
<name>A0A482X244_LAOST</name>
<dbReference type="InterPro" id="IPR038389">
    <property type="entry name" value="PSMG2_sf"/>
</dbReference>
<dbReference type="Pfam" id="PF09754">
    <property type="entry name" value="PAC2"/>
    <property type="match status" value="1"/>
</dbReference>
<reference evidence="4 5" key="1">
    <citation type="journal article" date="2017" name="Gigascience">
        <title>Genome sequence of the small brown planthopper, Laodelphax striatellus.</title>
        <authorList>
            <person name="Zhu J."/>
            <person name="Jiang F."/>
            <person name="Wang X."/>
            <person name="Yang P."/>
            <person name="Bao Y."/>
            <person name="Zhao W."/>
            <person name="Wang W."/>
            <person name="Lu H."/>
            <person name="Wang Q."/>
            <person name="Cui N."/>
            <person name="Li J."/>
            <person name="Chen X."/>
            <person name="Luo L."/>
            <person name="Yu J."/>
            <person name="Kang L."/>
            <person name="Cui F."/>
        </authorList>
    </citation>
    <scope>NUCLEOTIDE SEQUENCE [LARGE SCALE GENOMIC DNA]</scope>
    <source>
        <strain evidence="4">Lst14</strain>
    </source>
</reference>
<proteinExistence type="inferred from homology"/>
<dbReference type="Proteomes" id="UP000291343">
    <property type="component" value="Unassembled WGS sequence"/>
</dbReference>
<evidence type="ECO:0000256" key="1">
    <source>
        <dbReference type="ARBA" id="ARBA00019186"/>
    </source>
</evidence>
<dbReference type="PANTHER" id="PTHR12970">
    <property type="entry name" value="PROTEASOME ASSEMBLY CHAPERONE 2"/>
    <property type="match status" value="1"/>
</dbReference>
<sequence>MFKWNCDLSLFKNATVVIPTISVANVAQLTVDLLITNTSAKRVGSVWSRAFIPYVGMDSFDDSLDSQTKDLSCMIELYQTASDILIFQIRSPYANKFDIKACVRELVDTLKGLEVKRLLVLTAVYDHCRLPLELDDKSSAAEFRYIESPEFHNQHHQEIEHLPLKQYLQGSRLSEATSSNPYCLKHCGTGFAHDLLSACVERQLPAVVFLSFTSDGFNNMLAVKFFRLISTWLPLSIGERVLFPHSWKFLTGQPDRLMNRDFNRHFDVGDDLQFLKC</sequence>
<dbReference type="OrthoDB" id="6585990at2759"/>
<dbReference type="EMBL" id="QKKF02019433">
    <property type="protein sequence ID" value="RZF39924.1"/>
    <property type="molecule type" value="Genomic_DNA"/>
</dbReference>
<comment type="similarity">
    <text evidence="3">Belongs to the PSMG2 family.</text>
</comment>
<comment type="caution">
    <text evidence="4">The sequence shown here is derived from an EMBL/GenBank/DDBJ whole genome shotgun (WGS) entry which is preliminary data.</text>
</comment>
<dbReference type="SMR" id="A0A482X244"/>
<protein>
    <recommendedName>
        <fullName evidence="1">Proteasome assembly chaperone 2</fullName>
    </recommendedName>
</protein>
<dbReference type="GO" id="GO:0005829">
    <property type="term" value="C:cytosol"/>
    <property type="evidence" value="ECO:0007669"/>
    <property type="project" value="TreeGrafter"/>
</dbReference>